<protein>
    <recommendedName>
        <fullName evidence="1">YhcG N-terminal domain-containing protein</fullName>
    </recommendedName>
</protein>
<accession>A0A9D1G8R7</accession>
<reference evidence="2" key="2">
    <citation type="journal article" date="2021" name="PeerJ">
        <title>Extensive microbial diversity within the chicken gut microbiome revealed by metagenomics and culture.</title>
        <authorList>
            <person name="Gilroy R."/>
            <person name="Ravi A."/>
            <person name="Getino M."/>
            <person name="Pursley I."/>
            <person name="Horton D.L."/>
            <person name="Alikhan N.F."/>
            <person name="Baker D."/>
            <person name="Gharbi K."/>
            <person name="Hall N."/>
            <person name="Watson M."/>
            <person name="Adriaenssens E.M."/>
            <person name="Foster-Nyarko E."/>
            <person name="Jarju S."/>
            <person name="Secka A."/>
            <person name="Antonio M."/>
            <person name="Oren A."/>
            <person name="Chaudhuri R.R."/>
            <person name="La Ragione R."/>
            <person name="Hildebrand F."/>
            <person name="Pallen M.J."/>
        </authorList>
    </citation>
    <scope>NUCLEOTIDE SEQUENCE</scope>
    <source>
        <strain evidence="2">14508</strain>
    </source>
</reference>
<feature type="non-terminal residue" evidence="2">
    <location>
        <position position="210"/>
    </location>
</feature>
<sequence length="210" mass="24994">MLKKENEMIANNGNEIIDVENIYRDIRSKIISAREKMFKHIDTTMTEVYWYVGKLTYELSENSTKASYGKKIIDILSSKLTKEFGSGFSSVSIRRMRRFYEMYPIWSTVSTELSWAHFQELIKIDRKEERDFYELEAIKSNWGCRELRRQINTKLYDRYLISPDKNMIINESKKGVIEREPEEILKSPYIFEFAGLKENKNYLETDLESA</sequence>
<name>A0A9D1G8R7_9FIRM</name>
<dbReference type="Proteomes" id="UP000886893">
    <property type="component" value="Unassembled WGS sequence"/>
</dbReference>
<feature type="domain" description="YhcG N-terminal" evidence="1">
    <location>
        <begin position="25"/>
        <end position="158"/>
    </location>
</feature>
<evidence type="ECO:0000259" key="1">
    <source>
        <dbReference type="Pfam" id="PF17761"/>
    </source>
</evidence>
<dbReference type="InterPro" id="IPR041527">
    <property type="entry name" value="YhcG_N"/>
</dbReference>
<organism evidence="2 3">
    <name type="scientific">Candidatus Caccosoma faecigallinarum</name>
    <dbReference type="NCBI Taxonomy" id="2840720"/>
    <lineage>
        <taxon>Bacteria</taxon>
        <taxon>Bacillati</taxon>
        <taxon>Bacillota</taxon>
        <taxon>Bacillota incertae sedis</taxon>
        <taxon>Candidatus Caccosoma</taxon>
    </lineage>
</organism>
<evidence type="ECO:0000313" key="2">
    <source>
        <dbReference type="EMBL" id="HIT17370.1"/>
    </source>
</evidence>
<dbReference type="InterPro" id="IPR053148">
    <property type="entry name" value="PD-DEXK-like_domain"/>
</dbReference>
<evidence type="ECO:0000313" key="3">
    <source>
        <dbReference type="Proteomes" id="UP000886893"/>
    </source>
</evidence>
<dbReference type="Pfam" id="PF17761">
    <property type="entry name" value="DUF1016_N"/>
    <property type="match status" value="1"/>
</dbReference>
<reference evidence="2" key="1">
    <citation type="submission" date="2020-10" db="EMBL/GenBank/DDBJ databases">
        <authorList>
            <person name="Gilroy R."/>
        </authorList>
    </citation>
    <scope>NUCLEOTIDE SEQUENCE</scope>
    <source>
        <strain evidence="2">14508</strain>
    </source>
</reference>
<proteinExistence type="predicted"/>
<dbReference type="PANTHER" id="PTHR30547:SF5">
    <property type="entry name" value="NUCLEASE YHCG-RELATED"/>
    <property type="match status" value="1"/>
</dbReference>
<dbReference type="AlphaFoldDB" id="A0A9D1G8R7"/>
<comment type="caution">
    <text evidence="2">The sequence shown here is derived from an EMBL/GenBank/DDBJ whole genome shotgun (WGS) entry which is preliminary data.</text>
</comment>
<dbReference type="EMBL" id="DVKI01000103">
    <property type="protein sequence ID" value="HIT17370.1"/>
    <property type="molecule type" value="Genomic_DNA"/>
</dbReference>
<gene>
    <name evidence="2" type="ORF">IAD04_03185</name>
</gene>
<dbReference type="PANTHER" id="PTHR30547">
    <property type="entry name" value="UNCHARACTERIZED PROTEIN YHCG-RELATED"/>
    <property type="match status" value="1"/>
</dbReference>